<organism evidence="4 5">
    <name type="scientific">Heracleum sosnowskyi</name>
    <dbReference type="NCBI Taxonomy" id="360622"/>
    <lineage>
        <taxon>Eukaryota</taxon>
        <taxon>Viridiplantae</taxon>
        <taxon>Streptophyta</taxon>
        <taxon>Embryophyta</taxon>
        <taxon>Tracheophyta</taxon>
        <taxon>Spermatophyta</taxon>
        <taxon>Magnoliopsida</taxon>
        <taxon>eudicotyledons</taxon>
        <taxon>Gunneridae</taxon>
        <taxon>Pentapetalae</taxon>
        <taxon>asterids</taxon>
        <taxon>campanulids</taxon>
        <taxon>Apiales</taxon>
        <taxon>Apiaceae</taxon>
        <taxon>Apioideae</taxon>
        <taxon>apioid superclade</taxon>
        <taxon>Tordylieae</taxon>
        <taxon>Tordyliinae</taxon>
        <taxon>Heracleum</taxon>
    </lineage>
</organism>
<accession>A0AAD8MMT3</accession>
<proteinExistence type="predicted"/>
<evidence type="ECO:0000259" key="2">
    <source>
        <dbReference type="Pfam" id="PF13952"/>
    </source>
</evidence>
<evidence type="ECO:0000259" key="3">
    <source>
        <dbReference type="Pfam" id="PF13963"/>
    </source>
</evidence>
<dbReference type="AlphaFoldDB" id="A0AAD8MMT3"/>
<protein>
    <recommendedName>
        <fullName evidence="6">Transposase-associated domain-containing protein</fullName>
    </recommendedName>
</protein>
<feature type="domain" description="DUF4216" evidence="2">
    <location>
        <begin position="405"/>
        <end position="482"/>
    </location>
</feature>
<dbReference type="EMBL" id="JAUIZM010000006">
    <property type="protein sequence ID" value="KAK1378557.1"/>
    <property type="molecule type" value="Genomic_DNA"/>
</dbReference>
<gene>
    <name evidence="4" type="ORF">POM88_025301</name>
</gene>
<feature type="domain" description="Transposase-associated" evidence="3">
    <location>
        <begin position="7"/>
        <end position="88"/>
    </location>
</feature>
<dbReference type="Proteomes" id="UP001237642">
    <property type="component" value="Unassembled WGS sequence"/>
</dbReference>
<dbReference type="PANTHER" id="PTHR48258">
    <property type="entry name" value="DUF4218 DOMAIN-CONTAINING PROTEIN-RELATED"/>
    <property type="match status" value="1"/>
</dbReference>
<reference evidence="4" key="1">
    <citation type="submission" date="2023-02" db="EMBL/GenBank/DDBJ databases">
        <title>Genome of toxic invasive species Heracleum sosnowskyi carries increased number of genes despite the absence of recent whole-genome duplications.</title>
        <authorList>
            <person name="Schelkunov M."/>
            <person name="Shtratnikova V."/>
            <person name="Makarenko M."/>
            <person name="Klepikova A."/>
            <person name="Omelchenko D."/>
            <person name="Novikova G."/>
            <person name="Obukhova E."/>
            <person name="Bogdanov V."/>
            <person name="Penin A."/>
            <person name="Logacheva M."/>
        </authorList>
    </citation>
    <scope>NUCLEOTIDE SEQUENCE</scope>
    <source>
        <strain evidence="4">Hsosn_3</strain>
        <tissue evidence="4">Leaf</tissue>
    </source>
</reference>
<keyword evidence="5" id="KW-1185">Reference proteome</keyword>
<name>A0AAD8MMT3_9APIA</name>
<comment type="caution">
    <text evidence="4">The sequence shown here is derived from an EMBL/GenBank/DDBJ whole genome shotgun (WGS) entry which is preliminary data.</text>
</comment>
<evidence type="ECO:0000313" key="4">
    <source>
        <dbReference type="EMBL" id="KAK1378557.1"/>
    </source>
</evidence>
<evidence type="ECO:0000313" key="5">
    <source>
        <dbReference type="Proteomes" id="UP001237642"/>
    </source>
</evidence>
<dbReference type="Pfam" id="PF13952">
    <property type="entry name" value="DUF4216"/>
    <property type="match status" value="1"/>
</dbReference>
<dbReference type="InterPro" id="IPR025312">
    <property type="entry name" value="DUF4216"/>
</dbReference>
<sequence>MNLLTDRSWMARRKSSSEIGATTEFRAGCQVFLDYAYSNRECVNDKNQIRCPCWKCKNVNYQDRDIVNFHLLVNGFMRNYEEYWWAHGQKRDGGITINNAGSSTYRMNEMVHDFAGPDFNWDQAREQPINADAKDFFKLLDEGSEPLWDGCTKQSKLSAVATLLNIKSDHNMSHECFESLLKAIKNHPFRRNRENFRKGKVENDMSAPRLSGTEIRSRVMRLPAVPFDYFPDEVLTKANRVSRNDDGGNVELNGRLSVFGLCGRAYGKEKRIFLSEKELHAAHTYILLNCEEIDEYVRLYDGELKAKHPDITDKDIEINRAKGFALWIKDKALTVESTIPANVVALAMGPDRDQVSRNGYKVNGYDFHTKAYGLNKRTTNSGVCVQGDCYNELSHAFYGELEEIIELSYKGTYGGHINLFKCRWFDSEKGIRVDKHRIIDIDLHKSTYSNEPFVLPTQTTQVYYTPCAGRKRDRPPADWQVVIHTPAHKREEVVDGEFYQESILYTPVVINVDDDEIIQLDGGDNPEEIDPQLILVSDNEEEEELLTDTDSELENGEDDGYESAREDDSDSDNNT</sequence>
<dbReference type="InterPro" id="IPR029480">
    <property type="entry name" value="Transpos_assoc"/>
</dbReference>
<reference evidence="4" key="2">
    <citation type="submission" date="2023-05" db="EMBL/GenBank/DDBJ databases">
        <authorList>
            <person name="Schelkunov M.I."/>
        </authorList>
    </citation>
    <scope>NUCLEOTIDE SEQUENCE</scope>
    <source>
        <strain evidence="4">Hsosn_3</strain>
        <tissue evidence="4">Leaf</tissue>
    </source>
</reference>
<feature type="region of interest" description="Disordered" evidence="1">
    <location>
        <begin position="536"/>
        <end position="575"/>
    </location>
</feature>
<dbReference type="Pfam" id="PF13963">
    <property type="entry name" value="Transpos_assoc"/>
    <property type="match status" value="1"/>
</dbReference>
<feature type="compositionally biased region" description="Acidic residues" evidence="1">
    <location>
        <begin position="538"/>
        <end position="575"/>
    </location>
</feature>
<evidence type="ECO:0000256" key="1">
    <source>
        <dbReference type="SAM" id="MobiDB-lite"/>
    </source>
</evidence>
<dbReference type="PANTHER" id="PTHR48258:SF11">
    <property type="entry name" value="TDCA1-ORF2 PROTEIN"/>
    <property type="match status" value="1"/>
</dbReference>
<evidence type="ECO:0008006" key="6">
    <source>
        <dbReference type="Google" id="ProtNLM"/>
    </source>
</evidence>